<dbReference type="EC" id="3.1.3.48" evidence="7"/>
<dbReference type="FunFam" id="3.30.160.60:FF:001134">
    <property type="entry name" value="Zinc finger protein 70"/>
    <property type="match status" value="1"/>
</dbReference>
<feature type="transmembrane region" description="Helical" evidence="30">
    <location>
        <begin position="1101"/>
        <end position="1122"/>
    </location>
</feature>
<evidence type="ECO:0000256" key="21">
    <source>
        <dbReference type="ARBA" id="ARBA00023065"/>
    </source>
</evidence>
<evidence type="ECO:0000256" key="29">
    <source>
        <dbReference type="SAM" id="MobiDB-lite"/>
    </source>
</evidence>
<dbReference type="InterPro" id="IPR000387">
    <property type="entry name" value="Tyr_Pase_dom"/>
</dbReference>
<dbReference type="InterPro" id="IPR013087">
    <property type="entry name" value="Znf_C2H2_type"/>
</dbReference>
<keyword evidence="20" id="KW-0805">Transcription regulation</keyword>
<evidence type="ECO:0000256" key="3">
    <source>
        <dbReference type="ARBA" id="ARBA00004479"/>
    </source>
</evidence>
<comment type="similarity">
    <text evidence="5">Belongs to the otopetrin family.</text>
</comment>
<dbReference type="SMART" id="SM00355">
    <property type="entry name" value="ZnF_C2H2"/>
    <property type="match status" value="6"/>
</dbReference>
<feature type="transmembrane region" description="Helical" evidence="30">
    <location>
        <begin position="576"/>
        <end position="602"/>
    </location>
</feature>
<dbReference type="InterPro" id="IPR029021">
    <property type="entry name" value="Prot-tyrosine_phosphatase-like"/>
</dbReference>
<dbReference type="PROSITE" id="PS50055">
    <property type="entry name" value="TYR_PHOSPHATASE_PTP"/>
    <property type="match status" value="1"/>
</dbReference>
<feature type="transmembrane region" description="Helical" evidence="30">
    <location>
        <begin position="489"/>
        <end position="510"/>
    </location>
</feature>
<dbReference type="Pfam" id="PF00102">
    <property type="entry name" value="Y_phosphatase"/>
    <property type="match status" value="1"/>
</dbReference>
<evidence type="ECO:0000256" key="10">
    <source>
        <dbReference type="ARBA" id="ARBA00022692"/>
    </source>
</evidence>
<dbReference type="FunFam" id="3.30.160.60:FF:001289">
    <property type="entry name" value="Zinc finger protein 574"/>
    <property type="match status" value="1"/>
</dbReference>
<feature type="transmembrane region" description="Helical" evidence="30">
    <location>
        <begin position="1281"/>
        <end position="1304"/>
    </location>
</feature>
<dbReference type="PANTHER" id="PTHR21522">
    <property type="entry name" value="PROTON CHANNEL OTOP"/>
    <property type="match status" value="1"/>
</dbReference>
<dbReference type="FunFam" id="3.90.190.10:FF:000009">
    <property type="entry name" value="Receptor-type tyrosine-protein phosphatase beta"/>
    <property type="match status" value="1"/>
</dbReference>
<dbReference type="PROSITE" id="PS00383">
    <property type="entry name" value="TYR_PHOSPHATASE_1"/>
    <property type="match status" value="1"/>
</dbReference>
<gene>
    <name evidence="31" type="ORF">CTOB1V02_LOCUS2099</name>
</gene>
<evidence type="ECO:0000256" key="12">
    <source>
        <dbReference type="ARBA" id="ARBA00022729"/>
    </source>
</evidence>
<dbReference type="GO" id="GO:0003677">
    <property type="term" value="F:DNA binding"/>
    <property type="evidence" value="ECO:0007669"/>
    <property type="project" value="UniProtKB-KW"/>
</dbReference>
<evidence type="ECO:0000256" key="8">
    <source>
        <dbReference type="ARBA" id="ARBA00022448"/>
    </source>
</evidence>
<feature type="non-terminal residue" evidence="31">
    <location>
        <position position="1"/>
    </location>
</feature>
<evidence type="ECO:0000256" key="9">
    <source>
        <dbReference type="ARBA" id="ARBA00022475"/>
    </source>
</evidence>
<keyword evidence="14" id="KW-0863">Zinc-finger</keyword>
<dbReference type="SUPFAM" id="SSF57667">
    <property type="entry name" value="beta-beta-alpha zinc fingers"/>
    <property type="match status" value="3"/>
</dbReference>
<evidence type="ECO:0000256" key="27">
    <source>
        <dbReference type="ARBA" id="ARBA00023303"/>
    </source>
</evidence>
<dbReference type="FunFam" id="3.30.160.60:FF:000557">
    <property type="entry name" value="zinc finger and SCAN domain-containing protein 29"/>
    <property type="match status" value="2"/>
</dbReference>
<keyword evidence="24" id="KW-0804">Transcription</keyword>
<keyword evidence="27" id="KW-0407">Ion channel</keyword>
<evidence type="ECO:0000313" key="31">
    <source>
        <dbReference type="EMBL" id="CAD7224129.1"/>
    </source>
</evidence>
<keyword evidence="9" id="KW-1003">Cell membrane</keyword>
<reference evidence="31" key="1">
    <citation type="submission" date="2020-11" db="EMBL/GenBank/DDBJ databases">
        <authorList>
            <person name="Tran Van P."/>
        </authorList>
    </citation>
    <scope>NUCLEOTIDE SEQUENCE</scope>
</reference>
<feature type="transmembrane region" description="Helical" evidence="30">
    <location>
        <begin position="739"/>
        <end position="759"/>
    </location>
</feature>
<evidence type="ECO:0000256" key="7">
    <source>
        <dbReference type="ARBA" id="ARBA00013064"/>
    </source>
</evidence>
<comment type="catalytic activity">
    <reaction evidence="28">
        <text>O-phospho-L-tyrosyl-[protein] + H2O = L-tyrosyl-[protein] + phosphate</text>
        <dbReference type="Rhea" id="RHEA:10684"/>
        <dbReference type="Rhea" id="RHEA-COMP:10136"/>
        <dbReference type="Rhea" id="RHEA-COMP:20101"/>
        <dbReference type="ChEBI" id="CHEBI:15377"/>
        <dbReference type="ChEBI" id="CHEBI:43474"/>
        <dbReference type="ChEBI" id="CHEBI:46858"/>
        <dbReference type="ChEBI" id="CHEBI:61978"/>
        <dbReference type="EC" id="3.1.3.48"/>
    </reaction>
</comment>
<keyword evidence="15" id="KW-0375">Hydrogen ion transport</keyword>
<sequence length="1314" mass="147936">LPRFDRVQLDPQGHNSPREFIVTQGPLHSTRDDLWRMVWESNSRAIVMLTRCIEKAREKCDHYWPYDTQPVYYGDIQVIVANESHYPDWTIREFKVTRGDTSRLIRHFHFTTWPDFGVPEPPQTLVRFVRAFREKHGNDGRPIVVHCSAGVGRSGTFIAIDRILHHLKNNDYVDIFGMVYEMRKERVWMVQTEQQYICIHQCLLAVLEGRENEMGPRGVLRDGLENEGFEACPLSNLGAQALVRSNGDAADESRSDGDARQEGNEVRTAVEVLLMQHPFDMSSSIVSEDLGSRLDNSSVLSSTTSLSGTAAANNEVISFTVTDDGGRVNPVFAVPESADSDQTVSPPNHYEPQTCEDQPATEDNGLMVKWKFVSDWIHKKLPEHDVNLGEEVTDPDEIVDETLEVEIEPVSPSMDHMKSSCTRVLKSNEMQATPPQSLAKRWKEDSSATFWRMLSLLYCKILVVMGLAFPIAELMSDETDVKLNFRGFYLYLTLGSLFFLSFIYVRMFIFENKYAIKRLKKFSGLPSFESVDVEIRRSGSSGGNLNASVESGLGSLKQSEVLHFVKQEESIHFGSFYLRVGVLVFGTGALIYSGLQLAHFFVLPGECYKKIEPVASGASLFFTFTQMYFVFLNAKVLVPRRFYIGEFGLMHLLATNLCTWLQVLVEETKHEFHELPAADHHRESLARTSSSRLHSNESQETELNFENVLHFDVNFDGAGCVQNPNFRVLGRLVKTASPFLFPCVIEYSLICAAVLYVMWRNLSEGDDVGPNGSRRTSVKVFVFTLCVEARFSLCLLFDRKYLSCPVRGAFLKMNSEVEKEPSGVEIQGADDGFAFPKFDGMEVLADHHEFAESGETAAPTDTVPGYTENDNQTGDASDQIEVSEDGGTVRKGKNSRCHCQREKRFTCGVCGKSLSTNQKLESHEFTHTGEKPFACRICGKPFAQSGTLSKHKLIHTGEKPFACRICGKAFGDKANLRRHEFIHSGEKPFACRICGKSFARSGSISLHNLTHTGEKPFACRICGKAFADRSALAGHKLIHSGEKPYICRICGKSFARSSYLSTHKLIHTRVTLHTNSPMVKITTKSSRHTYRMDCDGSNRGLFVGILVVVLTIIALIIFFVLLDENYKDTAVAEAYIFEFFLYVVSSLAVVIGMFRMRHMAFNRHKKVNIDVILLVIAQCGIFLYAIFVMVSSNTGRTEQTGTTALLTGFFMLVQAILQTVFILDAIKRHPTGVSQVRKKPGREFVTFLVLANLSMWALNTFETSKALAHPFHGNFFGERSWITITHISMPLAIFYRFHSTVCLCEIWTKSYKIS</sequence>
<keyword evidence="18" id="KW-0904">Protein phosphatase</keyword>
<keyword evidence="13" id="KW-0677">Repeat</keyword>
<evidence type="ECO:0000256" key="19">
    <source>
        <dbReference type="ARBA" id="ARBA00022989"/>
    </source>
</evidence>
<evidence type="ECO:0000256" key="2">
    <source>
        <dbReference type="ARBA" id="ARBA00004123"/>
    </source>
</evidence>
<dbReference type="Gene3D" id="3.30.160.60">
    <property type="entry name" value="Classic Zinc Finger"/>
    <property type="match status" value="6"/>
</dbReference>
<dbReference type="PROSITE" id="PS50157">
    <property type="entry name" value="ZINC_FINGER_C2H2_2"/>
    <property type="match status" value="6"/>
</dbReference>
<evidence type="ECO:0000256" key="15">
    <source>
        <dbReference type="ARBA" id="ARBA00022781"/>
    </source>
</evidence>
<keyword evidence="19 30" id="KW-1133">Transmembrane helix</keyword>
<evidence type="ECO:0000256" key="5">
    <source>
        <dbReference type="ARBA" id="ARBA00006513"/>
    </source>
</evidence>
<comment type="subcellular location">
    <subcellularLocation>
        <location evidence="4">Cell membrane</location>
        <topology evidence="4">Multi-pass membrane protein</topology>
    </subcellularLocation>
    <subcellularLocation>
        <location evidence="3">Membrane</location>
        <topology evidence="3">Single-pass type I membrane protein</topology>
    </subcellularLocation>
    <subcellularLocation>
        <location evidence="2">Nucleus</location>
    </subcellularLocation>
</comment>
<dbReference type="InterPro" id="IPR003595">
    <property type="entry name" value="Tyr_Pase_cat"/>
</dbReference>
<dbReference type="OrthoDB" id="6077919at2759"/>
<keyword evidence="25" id="KW-0325">Glycoprotein</keyword>
<keyword evidence="23 30" id="KW-0472">Membrane</keyword>
<dbReference type="EMBL" id="OB660312">
    <property type="protein sequence ID" value="CAD7224129.1"/>
    <property type="molecule type" value="Genomic_DNA"/>
</dbReference>
<evidence type="ECO:0000256" key="4">
    <source>
        <dbReference type="ARBA" id="ARBA00004651"/>
    </source>
</evidence>
<dbReference type="Gene3D" id="3.90.190.10">
    <property type="entry name" value="Protein tyrosine phosphatase superfamily"/>
    <property type="match status" value="1"/>
</dbReference>
<keyword evidence="12" id="KW-0732">Signal</keyword>
<dbReference type="InterPro" id="IPR036236">
    <property type="entry name" value="Znf_C2H2_sf"/>
</dbReference>
<evidence type="ECO:0000256" key="11">
    <source>
        <dbReference type="ARBA" id="ARBA00022723"/>
    </source>
</evidence>
<comment type="similarity">
    <text evidence="6">Belongs to the krueppel C2H2-type zinc-finger protein family.</text>
</comment>
<dbReference type="InterPro" id="IPR000242">
    <property type="entry name" value="PTP_cat"/>
</dbReference>
<dbReference type="GO" id="GO:0004725">
    <property type="term" value="F:protein tyrosine phosphatase activity"/>
    <property type="evidence" value="ECO:0007669"/>
    <property type="project" value="UniProtKB-EC"/>
</dbReference>
<evidence type="ECO:0000256" key="28">
    <source>
        <dbReference type="ARBA" id="ARBA00051722"/>
    </source>
</evidence>
<keyword evidence="8" id="KW-0813">Transport</keyword>
<evidence type="ECO:0000256" key="14">
    <source>
        <dbReference type="ARBA" id="ARBA00022771"/>
    </source>
</evidence>
<dbReference type="FunFam" id="3.30.160.60:FF:000446">
    <property type="entry name" value="Zinc finger protein"/>
    <property type="match status" value="1"/>
</dbReference>
<feature type="transmembrane region" description="Helical" evidence="30">
    <location>
        <begin position="450"/>
        <end position="469"/>
    </location>
</feature>
<comment type="function">
    <text evidence="1">May be involved in transcriptional regulation.</text>
</comment>
<evidence type="ECO:0000256" key="16">
    <source>
        <dbReference type="ARBA" id="ARBA00022801"/>
    </source>
</evidence>
<dbReference type="InterPro" id="IPR016130">
    <property type="entry name" value="Tyr_Pase_AS"/>
</dbReference>
<evidence type="ECO:0000256" key="25">
    <source>
        <dbReference type="ARBA" id="ARBA00023180"/>
    </source>
</evidence>
<evidence type="ECO:0000256" key="6">
    <source>
        <dbReference type="ARBA" id="ARBA00006991"/>
    </source>
</evidence>
<feature type="transmembrane region" description="Helical" evidence="30">
    <location>
        <begin position="1244"/>
        <end position="1261"/>
    </location>
</feature>
<evidence type="ECO:0000256" key="24">
    <source>
        <dbReference type="ARBA" id="ARBA00023163"/>
    </source>
</evidence>
<keyword evidence="21" id="KW-0406">Ion transport</keyword>
<evidence type="ECO:0000256" key="23">
    <source>
        <dbReference type="ARBA" id="ARBA00023136"/>
    </source>
</evidence>
<dbReference type="FunFam" id="3.30.160.60:FF:000417">
    <property type="entry name" value="Zinc finger protein"/>
    <property type="match status" value="1"/>
</dbReference>
<accession>A0A7R8W823</accession>
<keyword evidence="22" id="KW-0238">DNA-binding</keyword>
<dbReference type="Pfam" id="PF03189">
    <property type="entry name" value="Otopetrin"/>
    <property type="match status" value="1"/>
</dbReference>
<evidence type="ECO:0000256" key="22">
    <source>
        <dbReference type="ARBA" id="ARBA00023125"/>
    </source>
</evidence>
<dbReference type="PROSITE" id="PS00028">
    <property type="entry name" value="ZINC_FINGER_C2H2_1"/>
    <property type="match status" value="6"/>
</dbReference>
<dbReference type="GO" id="GO:0008270">
    <property type="term" value="F:zinc ion binding"/>
    <property type="evidence" value="ECO:0007669"/>
    <property type="project" value="UniProtKB-KW"/>
</dbReference>
<dbReference type="SUPFAM" id="SSF52799">
    <property type="entry name" value="(Phosphotyrosine protein) phosphatases II"/>
    <property type="match status" value="1"/>
</dbReference>
<feature type="transmembrane region" description="Helical" evidence="30">
    <location>
        <begin position="1167"/>
        <end position="1190"/>
    </location>
</feature>
<dbReference type="GO" id="GO:0006357">
    <property type="term" value="P:regulation of transcription by RNA polymerase II"/>
    <property type="evidence" value="ECO:0007669"/>
    <property type="project" value="UniProtKB-ARBA"/>
</dbReference>
<organism evidence="31">
    <name type="scientific">Cyprideis torosa</name>
    <dbReference type="NCBI Taxonomy" id="163714"/>
    <lineage>
        <taxon>Eukaryota</taxon>
        <taxon>Metazoa</taxon>
        <taxon>Ecdysozoa</taxon>
        <taxon>Arthropoda</taxon>
        <taxon>Crustacea</taxon>
        <taxon>Oligostraca</taxon>
        <taxon>Ostracoda</taxon>
        <taxon>Podocopa</taxon>
        <taxon>Podocopida</taxon>
        <taxon>Cytherocopina</taxon>
        <taxon>Cytheroidea</taxon>
        <taxon>Cytherideidae</taxon>
        <taxon>Cyprideis</taxon>
    </lineage>
</organism>
<keyword evidence="11" id="KW-0479">Metal-binding</keyword>
<dbReference type="GO" id="GO:0005886">
    <property type="term" value="C:plasma membrane"/>
    <property type="evidence" value="ECO:0007669"/>
    <property type="project" value="UniProtKB-SubCell"/>
</dbReference>
<evidence type="ECO:0000256" key="30">
    <source>
        <dbReference type="SAM" id="Phobius"/>
    </source>
</evidence>
<feature type="region of interest" description="Disordered" evidence="29">
    <location>
        <begin position="853"/>
        <end position="893"/>
    </location>
</feature>
<dbReference type="SMART" id="SM00194">
    <property type="entry name" value="PTPc"/>
    <property type="match status" value="1"/>
</dbReference>
<evidence type="ECO:0000256" key="17">
    <source>
        <dbReference type="ARBA" id="ARBA00022833"/>
    </source>
</evidence>
<dbReference type="SMART" id="SM00404">
    <property type="entry name" value="PTPc_motif"/>
    <property type="match status" value="1"/>
</dbReference>
<feature type="transmembrane region" description="Helical" evidence="30">
    <location>
        <begin position="1134"/>
        <end position="1155"/>
    </location>
</feature>
<feature type="compositionally biased region" description="Basic and acidic residues" evidence="29">
    <location>
        <begin position="251"/>
        <end position="264"/>
    </location>
</feature>
<feature type="region of interest" description="Disordered" evidence="29">
    <location>
        <begin position="337"/>
        <end position="360"/>
    </location>
</feature>
<dbReference type="PROSITE" id="PS50056">
    <property type="entry name" value="TYR_PHOSPHATASE_2"/>
    <property type="match status" value="1"/>
</dbReference>
<feature type="transmembrane region" description="Helical" evidence="30">
    <location>
        <begin position="614"/>
        <end position="634"/>
    </location>
</feature>
<evidence type="ECO:0000256" key="1">
    <source>
        <dbReference type="ARBA" id="ARBA00003767"/>
    </source>
</evidence>
<evidence type="ECO:0000256" key="18">
    <source>
        <dbReference type="ARBA" id="ARBA00022912"/>
    </source>
</evidence>
<feature type="transmembrane region" description="Helical" evidence="30">
    <location>
        <begin position="779"/>
        <end position="797"/>
    </location>
</feature>
<dbReference type="PRINTS" id="PR00700">
    <property type="entry name" value="PRTYPHPHTASE"/>
</dbReference>
<keyword evidence="17" id="KW-0862">Zinc</keyword>
<evidence type="ECO:0000256" key="13">
    <source>
        <dbReference type="ARBA" id="ARBA00022737"/>
    </source>
</evidence>
<dbReference type="GO" id="GO:0005634">
    <property type="term" value="C:nucleus"/>
    <property type="evidence" value="ECO:0007669"/>
    <property type="project" value="UniProtKB-SubCell"/>
</dbReference>
<keyword evidence="26" id="KW-0539">Nucleus</keyword>
<name>A0A7R8W823_9CRUS</name>
<protein>
    <recommendedName>
        <fullName evidence="7">protein-tyrosine-phosphatase</fullName>
        <ecNumber evidence="7">3.1.3.48</ecNumber>
    </recommendedName>
</protein>
<keyword evidence="16" id="KW-0378">Hydrolase</keyword>
<dbReference type="PANTHER" id="PTHR21522:SF61">
    <property type="entry name" value="PROTON CHANNEL OTOPLC"/>
    <property type="match status" value="1"/>
</dbReference>
<proteinExistence type="inferred from homology"/>
<evidence type="ECO:0000256" key="20">
    <source>
        <dbReference type="ARBA" id="ARBA00023015"/>
    </source>
</evidence>
<feature type="transmembrane region" description="Helical" evidence="30">
    <location>
        <begin position="1202"/>
        <end position="1223"/>
    </location>
</feature>
<dbReference type="GO" id="GO:0015252">
    <property type="term" value="F:proton channel activity"/>
    <property type="evidence" value="ECO:0007669"/>
    <property type="project" value="InterPro"/>
</dbReference>
<dbReference type="InterPro" id="IPR004878">
    <property type="entry name" value="Otopetrin"/>
</dbReference>
<dbReference type="GO" id="GO:0048666">
    <property type="term" value="P:neuron development"/>
    <property type="evidence" value="ECO:0007669"/>
    <property type="project" value="UniProtKB-ARBA"/>
</dbReference>
<keyword evidence="10 30" id="KW-0812">Transmembrane</keyword>
<evidence type="ECO:0000256" key="26">
    <source>
        <dbReference type="ARBA" id="ARBA00023242"/>
    </source>
</evidence>
<feature type="region of interest" description="Disordered" evidence="29">
    <location>
        <begin position="245"/>
        <end position="264"/>
    </location>
</feature>